<dbReference type="EC" id="3.1.6.6" evidence="5"/>
<dbReference type="Pfam" id="PF12411">
    <property type="entry name" value="Choline_sulf_C"/>
    <property type="match status" value="1"/>
</dbReference>
<dbReference type="GO" id="GO:0046872">
    <property type="term" value="F:metal ion binding"/>
    <property type="evidence" value="ECO:0007669"/>
    <property type="project" value="UniProtKB-KW"/>
</dbReference>
<dbReference type="EMBL" id="JACIEA010000001">
    <property type="protein sequence ID" value="MBB3942028.1"/>
    <property type="molecule type" value="Genomic_DNA"/>
</dbReference>
<feature type="domain" description="Sulfatase N-terminal" evidence="3">
    <location>
        <begin position="5"/>
        <end position="346"/>
    </location>
</feature>
<dbReference type="AlphaFoldDB" id="A0A840AV53"/>
<dbReference type="PANTHER" id="PTHR45953:SF1">
    <property type="entry name" value="IDURONATE 2-SULFATASE"/>
    <property type="match status" value="1"/>
</dbReference>
<gene>
    <name evidence="5" type="ORF">GGR91_000250</name>
</gene>
<dbReference type="CDD" id="cd16032">
    <property type="entry name" value="choline-sulfatase"/>
    <property type="match status" value="1"/>
</dbReference>
<proteinExistence type="predicted"/>
<dbReference type="Pfam" id="PF00884">
    <property type="entry name" value="Sulfatase"/>
    <property type="match status" value="1"/>
</dbReference>
<dbReference type="InterPro" id="IPR017850">
    <property type="entry name" value="Alkaline_phosphatase_core_sf"/>
</dbReference>
<keyword evidence="1" id="KW-0479">Metal-binding</keyword>
<accession>A0A840AV53</accession>
<dbReference type="InterPro" id="IPR017785">
    <property type="entry name" value="Choline-sulfatase"/>
</dbReference>
<feature type="domain" description="Choline sulfatase enzyme C-terminal" evidence="4">
    <location>
        <begin position="448"/>
        <end position="499"/>
    </location>
</feature>
<evidence type="ECO:0000313" key="5">
    <source>
        <dbReference type="EMBL" id="MBB3942028.1"/>
    </source>
</evidence>
<dbReference type="Gene3D" id="3.40.720.10">
    <property type="entry name" value="Alkaline Phosphatase, subunit A"/>
    <property type="match status" value="1"/>
</dbReference>
<dbReference type="FunFam" id="3.40.720.10:FF:000032">
    <property type="entry name" value="Choline sulfatase"/>
    <property type="match status" value="1"/>
</dbReference>
<dbReference type="PANTHER" id="PTHR45953">
    <property type="entry name" value="IDURONATE 2-SULFATASE"/>
    <property type="match status" value="1"/>
</dbReference>
<dbReference type="NCBIfam" id="TIGR03417">
    <property type="entry name" value="chol_sulfatase"/>
    <property type="match status" value="1"/>
</dbReference>
<sequence>MTQPPNILILMADQMAAPFLPFYGPSPVKAPTLSRLAEEGVLFRSAYSNSPLCAPARFTLQSGVLPSRIGAFDNASEFPASTPTMAHYLRLGGYRTILTGKMHFAGPDQMHGYEERLTTDIYPADFGWTPDWTDFPTRPTWYHSLDSVLGAGPTIRTNQIDFDEEVVFTARRKLYDIARDKDERPFFMTVSLTHPHDPYAIHEDYWNRYEGVDIPLPTVRRTDVEQDPHSERLRHVCDLDASEVTDEMIITARRAYFGSISFVDDQFAAILETLRETGMADNTVVIVCGDHGDMLGERGLWYKMHYFEGAARIPLIIHAPGRYRAAAVDASVSLVDLAPTLLDIAGLDVDPALSFDGRSLVPHLNGTGGHDEVIGEYMGEGTIAPLVMIRRGPWKFIHSRVDPDLLFNLAEDPQELTNRAGDPELAQMIAELRAEVAQRWDFDAITKAVIESQRSRRVVGAANAVGKATAWDYQPPRNAGEEYVRAHMDLEELEAMARFPRVRG</sequence>
<name>A0A840AV53_9SPHN</name>
<evidence type="ECO:0000259" key="4">
    <source>
        <dbReference type="Pfam" id="PF12411"/>
    </source>
</evidence>
<evidence type="ECO:0000256" key="1">
    <source>
        <dbReference type="ARBA" id="ARBA00022723"/>
    </source>
</evidence>
<dbReference type="RefSeq" id="WP_183939293.1">
    <property type="nucleotide sequence ID" value="NZ_BAABBG010000001.1"/>
</dbReference>
<dbReference type="SUPFAM" id="SSF53649">
    <property type="entry name" value="Alkaline phosphatase-like"/>
    <property type="match status" value="1"/>
</dbReference>
<organism evidence="5 6">
    <name type="scientific">Sphingorhabdus rigui</name>
    <dbReference type="NCBI Taxonomy" id="1282858"/>
    <lineage>
        <taxon>Bacteria</taxon>
        <taxon>Pseudomonadati</taxon>
        <taxon>Pseudomonadota</taxon>
        <taxon>Alphaproteobacteria</taxon>
        <taxon>Sphingomonadales</taxon>
        <taxon>Sphingomonadaceae</taxon>
        <taxon>Sphingorhabdus</taxon>
    </lineage>
</organism>
<dbReference type="Proteomes" id="UP000581447">
    <property type="component" value="Unassembled WGS sequence"/>
</dbReference>
<protein>
    <submittedName>
        <fullName evidence="5">Choline-sulfatase</fullName>
        <ecNumber evidence="5">3.1.6.6</ecNumber>
    </submittedName>
</protein>
<keyword evidence="6" id="KW-1185">Reference proteome</keyword>
<dbReference type="GO" id="GO:0047753">
    <property type="term" value="F:choline-sulfatase activity"/>
    <property type="evidence" value="ECO:0007669"/>
    <property type="project" value="UniProtKB-EC"/>
</dbReference>
<evidence type="ECO:0000256" key="2">
    <source>
        <dbReference type="ARBA" id="ARBA00022801"/>
    </source>
</evidence>
<dbReference type="InterPro" id="IPR025863">
    <property type="entry name" value="Choline_sulf_C_dom"/>
</dbReference>
<comment type="caution">
    <text evidence="5">The sequence shown here is derived from an EMBL/GenBank/DDBJ whole genome shotgun (WGS) entry which is preliminary data.</text>
</comment>
<dbReference type="InterPro" id="IPR000917">
    <property type="entry name" value="Sulfatase_N"/>
</dbReference>
<keyword evidence="2 5" id="KW-0378">Hydrolase</keyword>
<evidence type="ECO:0000259" key="3">
    <source>
        <dbReference type="Pfam" id="PF00884"/>
    </source>
</evidence>
<evidence type="ECO:0000313" key="6">
    <source>
        <dbReference type="Proteomes" id="UP000581447"/>
    </source>
</evidence>
<reference evidence="5 6" key="1">
    <citation type="submission" date="2020-08" db="EMBL/GenBank/DDBJ databases">
        <title>Genomic Encyclopedia of Type Strains, Phase IV (KMG-IV): sequencing the most valuable type-strain genomes for metagenomic binning, comparative biology and taxonomic classification.</title>
        <authorList>
            <person name="Goeker M."/>
        </authorList>
    </citation>
    <scope>NUCLEOTIDE SEQUENCE [LARGE SCALE GENOMIC DNA]</scope>
    <source>
        <strain evidence="5 6">DSM 29050</strain>
    </source>
</reference>
<dbReference type="GO" id="GO:0005737">
    <property type="term" value="C:cytoplasm"/>
    <property type="evidence" value="ECO:0007669"/>
    <property type="project" value="TreeGrafter"/>
</dbReference>